<comment type="caution">
    <text evidence="9">The sequence shown here is derived from an EMBL/GenBank/DDBJ whole genome shotgun (WGS) entry which is preliminary data.</text>
</comment>
<dbReference type="NCBIfam" id="TIGR00219">
    <property type="entry name" value="mreC"/>
    <property type="match status" value="1"/>
</dbReference>
<dbReference type="PANTHER" id="PTHR34138">
    <property type="entry name" value="CELL SHAPE-DETERMINING PROTEIN MREC"/>
    <property type="match status" value="1"/>
</dbReference>
<dbReference type="Gene3D" id="2.40.10.340">
    <property type="entry name" value="Rod shape-determining protein MreC, domain 1"/>
    <property type="match status" value="1"/>
</dbReference>
<evidence type="ECO:0000256" key="7">
    <source>
        <dbReference type="SAM" id="MobiDB-lite"/>
    </source>
</evidence>
<accession>A0A3A4N9R6</accession>
<dbReference type="Gene3D" id="2.40.10.350">
    <property type="entry name" value="Rod shape-determining protein MreC, domain 2"/>
    <property type="match status" value="1"/>
</dbReference>
<proteinExistence type="inferred from homology"/>
<name>A0A3A4N9R6_ABYX5</name>
<organism evidence="9 10">
    <name type="scientific">Abyssobacteria bacterium (strain SURF_5)</name>
    <dbReference type="NCBI Taxonomy" id="2093360"/>
    <lineage>
        <taxon>Bacteria</taxon>
        <taxon>Pseudomonadati</taxon>
        <taxon>Candidatus Hydrogenedentota</taxon>
        <taxon>Candidatus Abyssobacteria</taxon>
    </lineage>
</organism>
<evidence type="ECO:0000313" key="10">
    <source>
        <dbReference type="Proteomes" id="UP000265882"/>
    </source>
</evidence>
<sequence length="298" mass="33230">MYLPDFLWKYRRPLLFFALLSLACLFMIDSLHKKWVARIGNELVLDFTSPVQSLSKGAHNGARNVLSVFPDFFRTRAQNIALKKRVGELEQQVVALREDLRQERRLRDLLGYAENFQEEKIFARVVGNDPSSWFRTIIIDKGTVHGVRPYLPVISASGLAGHVVEVFRFSSKVLLLTDPNSKVSVIAQQGRVQGVVQGDGASQCLLKYIEPTAHIKTGDVLITSGYSRIYPKGLLVGSVTDIKNTPGSLFQWARLMPYTDFKKLEEVVVLVPPPVQEPAPAAGYLQPQDAPVPRTGGT</sequence>
<dbReference type="Proteomes" id="UP000265882">
    <property type="component" value="Unassembled WGS sequence"/>
</dbReference>
<dbReference type="PANTHER" id="PTHR34138:SF1">
    <property type="entry name" value="CELL SHAPE-DETERMINING PROTEIN MREC"/>
    <property type="match status" value="1"/>
</dbReference>
<keyword evidence="6" id="KW-0175">Coiled coil</keyword>
<dbReference type="AlphaFoldDB" id="A0A3A4N9R6"/>
<dbReference type="InterPro" id="IPR055342">
    <property type="entry name" value="MreC_beta-barrel_core"/>
</dbReference>
<feature type="coiled-coil region" evidence="6">
    <location>
        <begin position="79"/>
        <end position="106"/>
    </location>
</feature>
<evidence type="ECO:0000313" key="9">
    <source>
        <dbReference type="EMBL" id="RJP16152.1"/>
    </source>
</evidence>
<comment type="function">
    <text evidence="5">Involved in formation and maintenance of cell shape.</text>
</comment>
<evidence type="ECO:0000256" key="4">
    <source>
        <dbReference type="ARBA" id="ARBA00032089"/>
    </source>
</evidence>
<evidence type="ECO:0000256" key="1">
    <source>
        <dbReference type="ARBA" id="ARBA00009369"/>
    </source>
</evidence>
<dbReference type="PIRSF" id="PIRSF038471">
    <property type="entry name" value="MreC"/>
    <property type="match status" value="1"/>
</dbReference>
<evidence type="ECO:0000259" key="8">
    <source>
        <dbReference type="Pfam" id="PF04085"/>
    </source>
</evidence>
<feature type="domain" description="Rod shape-determining protein MreC beta-barrel core" evidence="8">
    <location>
        <begin position="125"/>
        <end position="270"/>
    </location>
</feature>
<evidence type="ECO:0000256" key="2">
    <source>
        <dbReference type="ARBA" id="ARBA00013855"/>
    </source>
</evidence>
<evidence type="ECO:0000256" key="3">
    <source>
        <dbReference type="ARBA" id="ARBA00022960"/>
    </source>
</evidence>
<evidence type="ECO:0000256" key="6">
    <source>
        <dbReference type="SAM" id="Coils"/>
    </source>
</evidence>
<protein>
    <recommendedName>
        <fullName evidence="2 5">Cell shape-determining protein MreC</fullName>
    </recommendedName>
    <alternativeName>
        <fullName evidence="4 5">Cell shape protein MreC</fullName>
    </alternativeName>
</protein>
<dbReference type="InterPro" id="IPR042177">
    <property type="entry name" value="Cell/Rod_1"/>
</dbReference>
<dbReference type="EMBL" id="QZKU01000128">
    <property type="protein sequence ID" value="RJP16152.1"/>
    <property type="molecule type" value="Genomic_DNA"/>
</dbReference>
<keyword evidence="3 5" id="KW-0133">Cell shape</keyword>
<dbReference type="GO" id="GO:0005886">
    <property type="term" value="C:plasma membrane"/>
    <property type="evidence" value="ECO:0007669"/>
    <property type="project" value="TreeGrafter"/>
</dbReference>
<gene>
    <name evidence="9" type="primary">mreC</name>
    <name evidence="9" type="ORF">C4520_19275</name>
</gene>
<dbReference type="InterPro" id="IPR042175">
    <property type="entry name" value="Cell/Rod_MreC_2"/>
</dbReference>
<evidence type="ECO:0000256" key="5">
    <source>
        <dbReference type="PIRNR" id="PIRNR038471"/>
    </source>
</evidence>
<dbReference type="Pfam" id="PF04085">
    <property type="entry name" value="MreC"/>
    <property type="match status" value="1"/>
</dbReference>
<dbReference type="GO" id="GO:0008360">
    <property type="term" value="P:regulation of cell shape"/>
    <property type="evidence" value="ECO:0007669"/>
    <property type="project" value="UniProtKB-KW"/>
</dbReference>
<dbReference type="InterPro" id="IPR007221">
    <property type="entry name" value="MreC"/>
</dbReference>
<reference evidence="9 10" key="1">
    <citation type="journal article" date="2017" name="ISME J.">
        <title>Energy and carbon metabolisms in a deep terrestrial subsurface fluid microbial community.</title>
        <authorList>
            <person name="Momper L."/>
            <person name="Jungbluth S.P."/>
            <person name="Lee M.D."/>
            <person name="Amend J.P."/>
        </authorList>
    </citation>
    <scope>NUCLEOTIDE SEQUENCE [LARGE SCALE GENOMIC DNA]</scope>
    <source>
        <strain evidence="9">SURF_5</strain>
    </source>
</reference>
<feature type="region of interest" description="Disordered" evidence="7">
    <location>
        <begin position="279"/>
        <end position="298"/>
    </location>
</feature>
<comment type="similarity">
    <text evidence="1 5">Belongs to the MreC family.</text>
</comment>